<evidence type="ECO:0000256" key="1">
    <source>
        <dbReference type="ARBA" id="ARBA00008056"/>
    </source>
</evidence>
<feature type="domain" description="Fe2OG dioxygenase" evidence="6">
    <location>
        <begin position="187"/>
        <end position="286"/>
    </location>
</feature>
<keyword evidence="4 5" id="KW-0408">Iron</keyword>
<dbReference type="InterPro" id="IPR005123">
    <property type="entry name" value="Oxoglu/Fe-dep_dioxygenase_dom"/>
</dbReference>
<dbReference type="SUPFAM" id="SSF51197">
    <property type="entry name" value="Clavaminate synthase-like"/>
    <property type="match status" value="1"/>
</dbReference>
<dbReference type="GO" id="GO:0016491">
    <property type="term" value="F:oxidoreductase activity"/>
    <property type="evidence" value="ECO:0007669"/>
    <property type="project" value="UniProtKB-KW"/>
</dbReference>
<keyword evidence="3" id="KW-0847">Vitamin C</keyword>
<dbReference type="InterPro" id="IPR026992">
    <property type="entry name" value="DIOX_N"/>
</dbReference>
<proteinExistence type="inferred from homology"/>
<reference evidence="7" key="1">
    <citation type="submission" date="2020-03" db="EMBL/GenBank/DDBJ databases">
        <title>A high-quality chromosome-level genome assembly of a woody plant with both climbing and erect habits, Rhamnella rubrinervis.</title>
        <authorList>
            <person name="Lu Z."/>
            <person name="Yang Y."/>
            <person name="Zhu X."/>
            <person name="Sun Y."/>
        </authorList>
    </citation>
    <scope>NUCLEOTIDE SEQUENCE</scope>
    <source>
        <strain evidence="7">BYM</strain>
        <tissue evidence="7">Leaf</tissue>
    </source>
</reference>
<sequence>MENLVSNWSEAGTLPKSYVFPLGKRPGKVVFPVAKTIPVIDLQKHDRPSTIQQILEAAQHYGLFQVINHGVAKDLMDETMNVIKQFHGMSKEDKASECSKDPKRSCKLYTSTENYNREQVHYWRDALIHHCHPLEDCMQFWPQNPITYREVIGAYTVQVRKLGSIILELISEGLGFKRGYFSGEYSKKPVVLVNHYPPCPDPSLTLGLAEHCDPSLITIILQGDVPGLQVFNDGEWFVVQPLAHAFVVNVGYILQIMSNGKLKAAVHRVVTSASVGRTTASLFIYPSENSVIEPATTLVNACNPPLYRAFQYKDFRTKYISATADSKRVDEFIFKTTSSNNDDDDA</sequence>
<dbReference type="EMBL" id="VOIH02000010">
    <property type="protein sequence ID" value="KAF3436165.1"/>
    <property type="molecule type" value="Genomic_DNA"/>
</dbReference>
<evidence type="ECO:0000256" key="5">
    <source>
        <dbReference type="RuleBase" id="RU003682"/>
    </source>
</evidence>
<keyword evidence="5" id="KW-0560">Oxidoreductase</keyword>
<keyword evidence="8" id="KW-1185">Reference proteome</keyword>
<dbReference type="Pfam" id="PF03171">
    <property type="entry name" value="2OG-FeII_Oxy"/>
    <property type="match status" value="1"/>
</dbReference>
<dbReference type="InterPro" id="IPR050295">
    <property type="entry name" value="Plant_2OG-oxidoreductases"/>
</dbReference>
<dbReference type="InterPro" id="IPR044861">
    <property type="entry name" value="IPNS-like_FE2OG_OXY"/>
</dbReference>
<gene>
    <name evidence="7" type="ORF">FNV43_RR23257</name>
</gene>
<dbReference type="InterPro" id="IPR027443">
    <property type="entry name" value="IPNS-like_sf"/>
</dbReference>
<dbReference type="Proteomes" id="UP000796880">
    <property type="component" value="Unassembled WGS sequence"/>
</dbReference>
<dbReference type="GO" id="GO:0046872">
    <property type="term" value="F:metal ion binding"/>
    <property type="evidence" value="ECO:0007669"/>
    <property type="project" value="UniProtKB-KW"/>
</dbReference>
<evidence type="ECO:0000256" key="3">
    <source>
        <dbReference type="ARBA" id="ARBA00022896"/>
    </source>
</evidence>
<comment type="caution">
    <text evidence="7">The sequence shown here is derived from an EMBL/GenBank/DDBJ whole genome shotgun (WGS) entry which is preliminary data.</text>
</comment>
<name>A0A8K0GVV0_9ROSA</name>
<dbReference type="OrthoDB" id="406156at2759"/>
<evidence type="ECO:0000259" key="6">
    <source>
        <dbReference type="PROSITE" id="PS51471"/>
    </source>
</evidence>
<dbReference type="PANTHER" id="PTHR47991">
    <property type="entry name" value="OXOGLUTARATE/IRON-DEPENDENT DIOXYGENASE"/>
    <property type="match status" value="1"/>
</dbReference>
<dbReference type="GO" id="GO:0031418">
    <property type="term" value="F:L-ascorbic acid binding"/>
    <property type="evidence" value="ECO:0007669"/>
    <property type="project" value="UniProtKB-KW"/>
</dbReference>
<accession>A0A8K0GVV0</accession>
<evidence type="ECO:0000256" key="2">
    <source>
        <dbReference type="ARBA" id="ARBA00022723"/>
    </source>
</evidence>
<protein>
    <recommendedName>
        <fullName evidence="6">Fe2OG dioxygenase domain-containing protein</fullName>
    </recommendedName>
</protein>
<keyword evidence="2 5" id="KW-0479">Metal-binding</keyword>
<dbReference type="Gene3D" id="2.60.120.330">
    <property type="entry name" value="B-lactam Antibiotic, Isopenicillin N Synthase, Chain"/>
    <property type="match status" value="1"/>
</dbReference>
<dbReference type="Pfam" id="PF14226">
    <property type="entry name" value="DIOX_N"/>
    <property type="match status" value="1"/>
</dbReference>
<evidence type="ECO:0000256" key="4">
    <source>
        <dbReference type="ARBA" id="ARBA00023004"/>
    </source>
</evidence>
<comment type="similarity">
    <text evidence="1 5">Belongs to the iron/ascorbate-dependent oxidoreductase family.</text>
</comment>
<evidence type="ECO:0000313" key="7">
    <source>
        <dbReference type="EMBL" id="KAF3436165.1"/>
    </source>
</evidence>
<dbReference type="PROSITE" id="PS51471">
    <property type="entry name" value="FE2OG_OXY"/>
    <property type="match status" value="1"/>
</dbReference>
<evidence type="ECO:0000313" key="8">
    <source>
        <dbReference type="Proteomes" id="UP000796880"/>
    </source>
</evidence>
<organism evidence="7 8">
    <name type="scientific">Rhamnella rubrinervis</name>
    <dbReference type="NCBI Taxonomy" id="2594499"/>
    <lineage>
        <taxon>Eukaryota</taxon>
        <taxon>Viridiplantae</taxon>
        <taxon>Streptophyta</taxon>
        <taxon>Embryophyta</taxon>
        <taxon>Tracheophyta</taxon>
        <taxon>Spermatophyta</taxon>
        <taxon>Magnoliopsida</taxon>
        <taxon>eudicotyledons</taxon>
        <taxon>Gunneridae</taxon>
        <taxon>Pentapetalae</taxon>
        <taxon>rosids</taxon>
        <taxon>fabids</taxon>
        <taxon>Rosales</taxon>
        <taxon>Rhamnaceae</taxon>
        <taxon>rhamnoid group</taxon>
        <taxon>Rhamneae</taxon>
        <taxon>Rhamnella</taxon>
    </lineage>
</organism>
<dbReference type="AlphaFoldDB" id="A0A8K0GVV0"/>